<evidence type="ECO:0000256" key="16">
    <source>
        <dbReference type="ARBA" id="ARBA00023136"/>
    </source>
</evidence>
<keyword evidence="11" id="KW-0547">Nucleotide-binding</keyword>
<dbReference type="EMBL" id="AFYH01099834">
    <property type="status" value="NOT_ANNOTATED_CDS"/>
    <property type="molecule type" value="Genomic_DNA"/>
</dbReference>
<dbReference type="PROSITE" id="PS00237">
    <property type="entry name" value="G_PROTEIN_RECEP_F1_1"/>
    <property type="match status" value="1"/>
</dbReference>
<evidence type="ECO:0000256" key="7">
    <source>
        <dbReference type="ARBA" id="ARBA00022490"/>
    </source>
</evidence>
<dbReference type="SUPFAM" id="SSF52490">
    <property type="entry name" value="Tubulin nucleotide-binding domain-like"/>
    <property type="match status" value="1"/>
</dbReference>
<dbReference type="Ensembl" id="ENSLACT00000008951.1">
    <property type="protein sequence ID" value="ENSLACP00000008882.1"/>
    <property type="gene ID" value="ENSLACG00000007844.1"/>
</dbReference>
<dbReference type="GO" id="GO:0004980">
    <property type="term" value="F:melanocyte-stimulating hormone receptor activity"/>
    <property type="evidence" value="ECO:0007669"/>
    <property type="project" value="UniProtKB-ARBA"/>
</dbReference>
<keyword evidence="12" id="KW-0460">Magnesium</keyword>
<evidence type="ECO:0000256" key="1">
    <source>
        <dbReference type="ARBA" id="ARBA00001946"/>
    </source>
</evidence>
<proteinExistence type="inferred from homology"/>
<dbReference type="InterPro" id="IPR018316">
    <property type="entry name" value="Tubulin/FtsZ_2-layer-sand-dom"/>
</dbReference>
<dbReference type="GO" id="GO:0046872">
    <property type="term" value="F:metal ion binding"/>
    <property type="evidence" value="ECO:0007669"/>
    <property type="project" value="UniProtKB-KW"/>
</dbReference>
<evidence type="ECO:0000313" key="25">
    <source>
        <dbReference type="Ensembl" id="ENSLACP00000008882.1"/>
    </source>
</evidence>
<dbReference type="EMBL" id="AFYH01099832">
    <property type="status" value="NOT_ANNOTATED_CDS"/>
    <property type="molecule type" value="Genomic_DNA"/>
</dbReference>
<keyword evidence="16 23" id="KW-0472">Membrane</keyword>
<keyword evidence="20" id="KW-0807">Transducer</keyword>
<dbReference type="InterPro" id="IPR023123">
    <property type="entry name" value="Tubulin_C"/>
</dbReference>
<dbReference type="Gene3D" id="3.40.50.1440">
    <property type="entry name" value="Tubulin/FtsZ, GTPase domain"/>
    <property type="match status" value="1"/>
</dbReference>
<dbReference type="InterPro" id="IPR003008">
    <property type="entry name" value="Tubulin_FtsZ_GTPase"/>
</dbReference>
<dbReference type="EMBL" id="AFYH01099840">
    <property type="status" value="NOT_ANNOTATED_CDS"/>
    <property type="molecule type" value="Genomic_DNA"/>
</dbReference>
<feature type="domain" description="G-protein coupled receptors family 1 profile" evidence="24">
    <location>
        <begin position="27"/>
        <end position="269"/>
    </location>
</feature>
<dbReference type="SMART" id="SM00865">
    <property type="entry name" value="Tubulin_C"/>
    <property type="match status" value="1"/>
</dbReference>
<dbReference type="PRINTS" id="PR01163">
    <property type="entry name" value="BETATUBULIN"/>
</dbReference>
<dbReference type="PROSITE" id="PS00227">
    <property type="entry name" value="TUBULIN"/>
    <property type="match status" value="1"/>
</dbReference>
<reference evidence="26" key="1">
    <citation type="submission" date="2011-08" db="EMBL/GenBank/DDBJ databases">
        <title>The draft genome of Latimeria chalumnae.</title>
        <authorList>
            <person name="Di Palma F."/>
            <person name="Alfoldi J."/>
            <person name="Johnson J."/>
            <person name="Berlin A."/>
            <person name="Gnerre S."/>
            <person name="Jaffe D."/>
            <person name="MacCallum I."/>
            <person name="Young S."/>
            <person name="Walker B.J."/>
            <person name="Lander E."/>
            <person name="Lindblad-Toh K."/>
        </authorList>
    </citation>
    <scope>NUCLEOTIDE SEQUENCE [LARGE SCALE GENOMIC DNA]</scope>
    <source>
        <strain evidence="26">Wild caught</strain>
    </source>
</reference>
<dbReference type="eggNOG" id="KOG3656">
    <property type="taxonomic scope" value="Eukaryota"/>
</dbReference>
<feature type="region of interest" description="Disordered" evidence="22">
    <location>
        <begin position="748"/>
        <end position="771"/>
    </location>
</feature>
<dbReference type="EMBL" id="AFYH01099835">
    <property type="status" value="NOT_ANNOTATED_CDS"/>
    <property type="molecule type" value="Genomic_DNA"/>
</dbReference>
<dbReference type="Gene3D" id="1.20.1070.10">
    <property type="entry name" value="Rhodopsin 7-helix transmembrane proteins"/>
    <property type="match status" value="1"/>
</dbReference>
<dbReference type="GO" id="GO:0010468">
    <property type="term" value="P:regulation of gene expression"/>
    <property type="evidence" value="ECO:0007669"/>
    <property type="project" value="UniProtKB-ARBA"/>
</dbReference>
<dbReference type="InterPro" id="IPR008280">
    <property type="entry name" value="Tub_FtsZ_C"/>
</dbReference>
<dbReference type="PANTHER" id="PTHR11588">
    <property type="entry name" value="TUBULIN"/>
    <property type="match status" value="1"/>
</dbReference>
<evidence type="ECO:0000256" key="12">
    <source>
        <dbReference type="ARBA" id="ARBA00022842"/>
    </source>
</evidence>
<keyword evidence="19" id="KW-0206">Cytoskeleton</keyword>
<protein>
    <recommendedName>
        <fullName evidence="5">Melanocyte-stimulating hormone receptor</fullName>
    </recommendedName>
    <alternativeName>
        <fullName evidence="21">Melanocortin receptor 1</fullName>
    </alternativeName>
</protein>
<evidence type="ECO:0000256" key="15">
    <source>
        <dbReference type="ARBA" id="ARBA00023134"/>
    </source>
</evidence>
<evidence type="ECO:0000256" key="8">
    <source>
        <dbReference type="ARBA" id="ARBA00022692"/>
    </source>
</evidence>
<dbReference type="FunFam" id="1.20.1070.10:FF:000211">
    <property type="entry name" value="Melanocyte-stimulating hormone receptor"/>
    <property type="match status" value="1"/>
</dbReference>
<feature type="transmembrane region" description="Helical" evidence="23">
    <location>
        <begin position="159"/>
        <end position="186"/>
    </location>
</feature>
<dbReference type="EMBL" id="AFYH01099833">
    <property type="status" value="NOT_ANNOTATED_CDS"/>
    <property type="molecule type" value="Genomic_DNA"/>
</dbReference>
<dbReference type="Pfam" id="PF00091">
    <property type="entry name" value="Tubulin"/>
    <property type="match status" value="1"/>
</dbReference>
<dbReference type="Gene3D" id="1.10.287.600">
    <property type="entry name" value="Helix hairpin bin"/>
    <property type="match status" value="1"/>
</dbReference>
<dbReference type="InterPro" id="IPR000276">
    <property type="entry name" value="GPCR_Rhodpsn"/>
</dbReference>
<dbReference type="GO" id="GO:0005886">
    <property type="term" value="C:plasma membrane"/>
    <property type="evidence" value="ECO:0007669"/>
    <property type="project" value="UniProtKB-SubCell"/>
</dbReference>
<keyword evidence="6" id="KW-1003">Cell membrane</keyword>
<dbReference type="EMBL" id="AFYH01099836">
    <property type="status" value="NOT_ANNOTATED_CDS"/>
    <property type="molecule type" value="Genomic_DNA"/>
</dbReference>
<keyword evidence="8 23" id="KW-0812">Transmembrane</keyword>
<keyword evidence="10" id="KW-0479">Metal-binding</keyword>
<dbReference type="AlphaFoldDB" id="H3AGW1"/>
<dbReference type="InterPro" id="IPR036525">
    <property type="entry name" value="Tubulin/FtsZ_GTPase_sf"/>
</dbReference>
<accession>H3AGW1</accession>
<evidence type="ECO:0000313" key="26">
    <source>
        <dbReference type="Proteomes" id="UP000008672"/>
    </source>
</evidence>
<keyword evidence="14" id="KW-0297">G-protein coupled receptor</keyword>
<feature type="transmembrane region" description="Helical" evidence="23">
    <location>
        <begin position="207"/>
        <end position="230"/>
    </location>
</feature>
<comment type="similarity">
    <text evidence="4">Belongs to the tubulin family.</text>
</comment>
<dbReference type="EMBL" id="AFYH01099838">
    <property type="status" value="NOT_ANNOTATED_CDS"/>
    <property type="molecule type" value="Genomic_DNA"/>
</dbReference>
<dbReference type="GeneTree" id="ENSGT00940000159115"/>
<dbReference type="GO" id="GO:0007017">
    <property type="term" value="P:microtubule-based process"/>
    <property type="evidence" value="ECO:0007669"/>
    <property type="project" value="InterPro"/>
</dbReference>
<dbReference type="InterPro" id="IPR017452">
    <property type="entry name" value="GPCR_Rhodpsn_7TM"/>
</dbReference>
<evidence type="ECO:0000256" key="5">
    <source>
        <dbReference type="ARBA" id="ARBA00020454"/>
    </source>
</evidence>
<evidence type="ECO:0000256" key="2">
    <source>
        <dbReference type="ARBA" id="ARBA00004245"/>
    </source>
</evidence>
<dbReference type="Gene3D" id="3.30.1330.20">
    <property type="entry name" value="Tubulin/FtsZ, C-terminal domain"/>
    <property type="match status" value="1"/>
</dbReference>
<keyword evidence="9" id="KW-0493">Microtubule</keyword>
<keyword evidence="18" id="KW-0325">Glycoprotein</keyword>
<evidence type="ECO:0000256" key="21">
    <source>
        <dbReference type="ARBA" id="ARBA00031491"/>
    </source>
</evidence>
<evidence type="ECO:0000256" key="10">
    <source>
        <dbReference type="ARBA" id="ARBA00022723"/>
    </source>
</evidence>
<feature type="compositionally biased region" description="Acidic residues" evidence="22">
    <location>
        <begin position="750"/>
        <end position="771"/>
    </location>
</feature>
<keyword evidence="26" id="KW-1185">Reference proteome</keyword>
<evidence type="ECO:0000256" key="11">
    <source>
        <dbReference type="ARBA" id="ARBA00022741"/>
    </source>
</evidence>
<dbReference type="EMBL" id="AFYH01099839">
    <property type="status" value="NOT_ANNOTATED_CDS"/>
    <property type="molecule type" value="Genomic_DNA"/>
</dbReference>
<dbReference type="PROSITE" id="PS50262">
    <property type="entry name" value="G_PROTEIN_RECEP_F1_2"/>
    <property type="match status" value="1"/>
</dbReference>
<dbReference type="SMART" id="SM00864">
    <property type="entry name" value="Tubulin"/>
    <property type="match status" value="1"/>
</dbReference>
<evidence type="ECO:0000256" key="9">
    <source>
        <dbReference type="ARBA" id="ARBA00022701"/>
    </source>
</evidence>
<dbReference type="InterPro" id="IPR037103">
    <property type="entry name" value="Tubulin/FtsZ-like_C"/>
</dbReference>
<dbReference type="EMBL" id="AFYH01099837">
    <property type="status" value="NOT_ANNOTATED_CDS"/>
    <property type="molecule type" value="Genomic_DNA"/>
</dbReference>
<evidence type="ECO:0000256" key="3">
    <source>
        <dbReference type="ARBA" id="ARBA00004651"/>
    </source>
</evidence>
<dbReference type="FunFam" id="3.30.1330.20:FF:000002">
    <property type="entry name" value="Tubulin beta chain"/>
    <property type="match status" value="1"/>
</dbReference>
<dbReference type="PRINTS" id="PR01161">
    <property type="entry name" value="TUBULIN"/>
</dbReference>
<dbReference type="GO" id="GO:0005874">
    <property type="term" value="C:microtubule"/>
    <property type="evidence" value="ECO:0007669"/>
    <property type="project" value="UniProtKB-KW"/>
</dbReference>
<dbReference type="InterPro" id="IPR000217">
    <property type="entry name" value="Tubulin"/>
</dbReference>
<keyword evidence="13 23" id="KW-1133">Transmembrane helix</keyword>
<dbReference type="FunFam" id="1.10.287.600:FF:000002">
    <property type="entry name" value="Tubulin beta chain"/>
    <property type="match status" value="1"/>
</dbReference>
<dbReference type="Proteomes" id="UP000008672">
    <property type="component" value="Unassembled WGS sequence"/>
</dbReference>
<evidence type="ECO:0000256" key="14">
    <source>
        <dbReference type="ARBA" id="ARBA00023040"/>
    </source>
</evidence>
<dbReference type="HOGENOM" id="CLU_015718_5_0_1"/>
<evidence type="ECO:0000256" key="13">
    <source>
        <dbReference type="ARBA" id="ARBA00022989"/>
    </source>
</evidence>
<dbReference type="STRING" id="7897.ENSLACP00000008882"/>
<evidence type="ECO:0000256" key="6">
    <source>
        <dbReference type="ARBA" id="ARBA00022475"/>
    </source>
</evidence>
<dbReference type="InterPro" id="IPR002453">
    <property type="entry name" value="Beta_tubulin"/>
</dbReference>
<evidence type="ECO:0000256" key="19">
    <source>
        <dbReference type="ARBA" id="ARBA00023212"/>
    </source>
</evidence>
<feature type="transmembrane region" description="Helical" evidence="23">
    <location>
        <begin position="250"/>
        <end position="271"/>
    </location>
</feature>
<comment type="subcellular location">
    <subcellularLocation>
        <location evidence="3">Cell membrane</location>
        <topology evidence="3">Multi-pass membrane protein</topology>
    </subcellularLocation>
    <subcellularLocation>
        <location evidence="2">Cytoplasm</location>
        <location evidence="2">Cytoskeleton</location>
    </subcellularLocation>
</comment>
<evidence type="ECO:0000259" key="24">
    <source>
        <dbReference type="PROSITE" id="PS50262"/>
    </source>
</evidence>
<keyword evidence="17" id="KW-0675">Receptor</keyword>
<dbReference type="OMA" id="RCSMREI"/>
<feature type="transmembrane region" description="Helical" evidence="23">
    <location>
        <begin position="92"/>
        <end position="112"/>
    </location>
</feature>
<dbReference type="Pfam" id="PF03953">
    <property type="entry name" value="Tubulin_C"/>
    <property type="match status" value="1"/>
</dbReference>
<evidence type="ECO:0000256" key="22">
    <source>
        <dbReference type="SAM" id="MobiDB-lite"/>
    </source>
</evidence>
<dbReference type="eggNOG" id="KOG1375">
    <property type="taxonomic scope" value="Eukaryota"/>
</dbReference>
<gene>
    <name evidence="25" type="primary">TUBB3</name>
</gene>
<evidence type="ECO:0000256" key="20">
    <source>
        <dbReference type="ARBA" id="ARBA00023224"/>
    </source>
</evidence>
<dbReference type="CDD" id="cd02187">
    <property type="entry name" value="beta_tubulin"/>
    <property type="match status" value="1"/>
</dbReference>
<keyword evidence="7" id="KW-0963">Cytoplasm</keyword>
<evidence type="ECO:0000256" key="4">
    <source>
        <dbReference type="ARBA" id="ARBA00009636"/>
    </source>
</evidence>
<sequence length="771" mass="86754">NATYSACQKFTIPHELFLTLGLLSLVENTLVMTAIIKNKNLHSPMYCFICCLAVSDMLVSVSNLVETIVMVLMEQDVLVVKIDVLRHMDNVIDMMICSSVVSSLSFLGAIAADRYITIFYALRYHSIMTVHRAVIIIVAIWVASLSSSIIFIVYSSTNAVIICLISFFLAMLIIMAALYIHMFTLARIHARRIITLHKTDTAPQTTSLKGAFTLTILLGVFIICWGPFFLHLTLIVICPRSPYCTCFFNHFNLFLILIICNSLIDPIIYAFRSQELRKTLKEIILCYCCLSLANTDLKVHGLLYFGGVILKRINLVERVLRGRLVQEKLLNTLLLCNSSKFWEVISDEHGIDPSGNYVGDSDLQLERISVYYNEASSHKYVPRAILVDLEPGTMDSVRSGAFGHLFRPDNFIFGQSGAGNNWAKGHYTEGAELVDSVLDVVRKECENCDCLQGFQLTHSLGGGTGSGMGTLLISKVREEYPDRIMNTFSVVPSPKVSDTVVEPYNATLSIHQLVENTDETYCIDNEALYDICFRTLKLATPTYGDLNHLVSATMSGVTTSLRFPGQLNADLRKLAVNMVPFPRLHFFMPGFAPLTARGSQQYRALTVPELTQQMFDAKNMMAACDPRHGRYLTVATVFRGRMSMKEVDEQMLAIQSKNSSYFVEWIPNNVKVAVCDIPPRGLKMSSTFIGNSTAIQELFKRISEQFTAMFRRKAFLHWYTGEGMDEMEFTEAESNMNDLVSEYQQYQDATAEEEGEMYEDDEEESEAQGQK</sequence>
<dbReference type="SUPFAM" id="SSF81321">
    <property type="entry name" value="Family A G protein-coupled receptor-like"/>
    <property type="match status" value="1"/>
</dbReference>
<dbReference type="GO" id="GO:0003924">
    <property type="term" value="F:GTPase activity"/>
    <property type="evidence" value="ECO:0007669"/>
    <property type="project" value="InterPro"/>
</dbReference>
<dbReference type="SUPFAM" id="SSF55307">
    <property type="entry name" value="Tubulin C-terminal domain-like"/>
    <property type="match status" value="1"/>
</dbReference>
<evidence type="ECO:0000256" key="23">
    <source>
        <dbReference type="SAM" id="Phobius"/>
    </source>
</evidence>
<evidence type="ECO:0000256" key="17">
    <source>
        <dbReference type="ARBA" id="ARBA00023170"/>
    </source>
</evidence>
<dbReference type="FunFam" id="3.40.50.1440:FF:000003">
    <property type="entry name" value="Tubulin beta chain"/>
    <property type="match status" value="1"/>
</dbReference>
<name>H3AGW1_LATCH</name>
<keyword evidence="15" id="KW-0342">GTP-binding</keyword>
<organism evidence="25 26">
    <name type="scientific">Latimeria chalumnae</name>
    <name type="common">Coelacanth</name>
    <dbReference type="NCBI Taxonomy" id="7897"/>
    <lineage>
        <taxon>Eukaryota</taxon>
        <taxon>Metazoa</taxon>
        <taxon>Chordata</taxon>
        <taxon>Craniata</taxon>
        <taxon>Vertebrata</taxon>
        <taxon>Euteleostomi</taxon>
        <taxon>Coelacanthiformes</taxon>
        <taxon>Coelacanthidae</taxon>
        <taxon>Latimeria</taxon>
    </lineage>
</organism>
<reference evidence="25" key="3">
    <citation type="submission" date="2025-09" db="UniProtKB">
        <authorList>
            <consortium name="Ensembl"/>
        </authorList>
    </citation>
    <scope>IDENTIFICATION</scope>
</reference>
<dbReference type="EMBL" id="AFYH01099841">
    <property type="status" value="NOT_ANNOTATED_CDS"/>
    <property type="molecule type" value="Genomic_DNA"/>
</dbReference>
<dbReference type="GO" id="GO:0005525">
    <property type="term" value="F:GTP binding"/>
    <property type="evidence" value="ECO:0007669"/>
    <property type="project" value="UniProtKB-KW"/>
</dbReference>
<dbReference type="InterPro" id="IPR017975">
    <property type="entry name" value="Tubulin_CS"/>
</dbReference>
<feature type="transmembrane region" description="Helical" evidence="23">
    <location>
        <begin position="133"/>
        <end position="153"/>
    </location>
</feature>
<dbReference type="SMART" id="SM01381">
    <property type="entry name" value="7TM_GPCR_Srsx"/>
    <property type="match status" value="1"/>
</dbReference>
<dbReference type="FunCoup" id="H3AGW1">
    <property type="interactions" value="1852"/>
</dbReference>
<evidence type="ECO:0000256" key="18">
    <source>
        <dbReference type="ARBA" id="ARBA00023180"/>
    </source>
</evidence>
<dbReference type="Pfam" id="PF00001">
    <property type="entry name" value="7tm_1"/>
    <property type="match status" value="1"/>
</dbReference>
<reference evidence="25" key="2">
    <citation type="submission" date="2025-08" db="UniProtKB">
        <authorList>
            <consortium name="Ensembl"/>
        </authorList>
    </citation>
    <scope>IDENTIFICATION</scope>
</reference>
<dbReference type="GO" id="GO:0005200">
    <property type="term" value="F:structural constituent of cytoskeleton"/>
    <property type="evidence" value="ECO:0007669"/>
    <property type="project" value="InterPro"/>
</dbReference>
<comment type="cofactor">
    <cofactor evidence="1">
        <name>Mg(2+)</name>
        <dbReference type="ChEBI" id="CHEBI:18420"/>
    </cofactor>
</comment>
<dbReference type="InParanoid" id="H3AGW1"/>